<proteinExistence type="predicted"/>
<comment type="caution">
    <text evidence="1">The sequence shown here is derived from an EMBL/GenBank/DDBJ whole genome shotgun (WGS) entry which is preliminary data.</text>
</comment>
<evidence type="ECO:0000313" key="1">
    <source>
        <dbReference type="EMBL" id="HIR59506.1"/>
    </source>
</evidence>
<dbReference type="AlphaFoldDB" id="A0A9D1DV94"/>
<reference evidence="1" key="2">
    <citation type="journal article" date="2021" name="PeerJ">
        <title>Extensive microbial diversity within the chicken gut microbiome revealed by metagenomics and culture.</title>
        <authorList>
            <person name="Gilroy R."/>
            <person name="Ravi A."/>
            <person name="Getino M."/>
            <person name="Pursley I."/>
            <person name="Horton D.L."/>
            <person name="Alikhan N.F."/>
            <person name="Baker D."/>
            <person name="Gharbi K."/>
            <person name="Hall N."/>
            <person name="Watson M."/>
            <person name="Adriaenssens E.M."/>
            <person name="Foster-Nyarko E."/>
            <person name="Jarju S."/>
            <person name="Secka A."/>
            <person name="Antonio M."/>
            <person name="Oren A."/>
            <person name="Chaudhuri R.R."/>
            <person name="La Ragione R."/>
            <person name="Hildebrand F."/>
            <person name="Pallen M.J."/>
        </authorList>
    </citation>
    <scope>NUCLEOTIDE SEQUENCE</scope>
    <source>
        <strain evidence="1">CHK184-20233</strain>
    </source>
</reference>
<accession>A0A9D1DV94</accession>
<reference evidence="1" key="1">
    <citation type="submission" date="2020-10" db="EMBL/GenBank/DDBJ databases">
        <authorList>
            <person name="Gilroy R."/>
        </authorList>
    </citation>
    <scope>NUCLEOTIDE SEQUENCE</scope>
    <source>
        <strain evidence="1">CHK184-20233</strain>
    </source>
</reference>
<name>A0A9D1DV94_9FIRM</name>
<dbReference type="Proteomes" id="UP000824232">
    <property type="component" value="Unassembled WGS sequence"/>
</dbReference>
<organism evidence="1 2">
    <name type="scientific">Candidatus Onthousia excrementipullorum</name>
    <dbReference type="NCBI Taxonomy" id="2840884"/>
    <lineage>
        <taxon>Bacteria</taxon>
        <taxon>Bacillati</taxon>
        <taxon>Bacillota</taxon>
        <taxon>Bacilli</taxon>
        <taxon>Candidatus Onthousia</taxon>
    </lineage>
</organism>
<protein>
    <submittedName>
        <fullName evidence="1">Uncharacterized protein</fullName>
    </submittedName>
</protein>
<sequence length="136" mass="15974">MQELVDKLKENSILGVEVKANLSISPGTSGTIITKDKKVYGYSLYIFMTPFMEKNNIPLENIYLIKELTDEEYDKILKFIEEEIVNKKYECKLQRDSSSVVFRKVESKLFYYPNCHDINTNENLYDKTIKLIEEVK</sequence>
<gene>
    <name evidence="1" type="ORF">IAB38_05585</name>
</gene>
<evidence type="ECO:0000313" key="2">
    <source>
        <dbReference type="Proteomes" id="UP000824232"/>
    </source>
</evidence>
<dbReference type="EMBL" id="DVHC01000056">
    <property type="protein sequence ID" value="HIR59506.1"/>
    <property type="molecule type" value="Genomic_DNA"/>
</dbReference>